<dbReference type="Proteomes" id="UP000204221">
    <property type="component" value="Chromosome"/>
</dbReference>
<dbReference type="PANTHER" id="PTHR43135:SF3">
    <property type="entry name" value="ALPHA-D-RIBOSE 1-METHYLPHOSPHONATE 5-TRIPHOSPHATE DIPHOSPHATASE"/>
    <property type="match status" value="1"/>
</dbReference>
<dbReference type="Gene3D" id="2.30.40.10">
    <property type="entry name" value="Urease, subunit C, domain 1"/>
    <property type="match status" value="1"/>
</dbReference>
<reference evidence="1 2" key="1">
    <citation type="submission" date="2017-07" db="EMBL/GenBank/DDBJ databases">
        <title>Complete genome sequence of Actinoalloteichus hoggarensis DSM 45943, type strain of Actinoalloteichus hoggarensis.</title>
        <authorList>
            <person name="Ruckert C."/>
            <person name="Nouioui I."/>
            <person name="Willmese J."/>
            <person name="van Wezel G."/>
            <person name="Klenk H.-P."/>
            <person name="Kalinowski J."/>
            <person name="Zotchev S.B."/>
        </authorList>
    </citation>
    <scope>NUCLEOTIDE SEQUENCE [LARGE SCALE GENOMIC DNA]</scope>
    <source>
        <strain evidence="1 2">DSM 45943</strain>
    </source>
</reference>
<dbReference type="OrthoDB" id="3514520at2"/>
<dbReference type="EMBL" id="CP022521">
    <property type="protein sequence ID" value="ASO20991.1"/>
    <property type="molecule type" value="Genomic_DNA"/>
</dbReference>
<dbReference type="Pfam" id="PF01979">
    <property type="entry name" value="Amidohydro_1"/>
    <property type="match status" value="1"/>
</dbReference>
<dbReference type="InterPro" id="IPR032466">
    <property type="entry name" value="Metal_Hydrolase"/>
</dbReference>
<dbReference type="EC" id="3.5.2.-" evidence="1"/>
<sequence>MSSQSGTGSSDTSPLVIRGVHVVCGDGTERHDVDVVIADGRIARMTNDRVSIDGARVIDGAGKTLMPGLIDAHLHLDFLTVRNGLHGRLHSRLRLARALRDLLHNGVTAIRCMGDPLKPVLRLRDRVNSGRASGPHMVVAGPVLTAPGGHPETTVCRDNPWLRRHMVVHPASPDDARAQVRRLHAAGVDVVKFVYQGGLYGEDRVELGKLPEETARAIVAEATRLGMTASAHTHYQDDVDVLIDAGVDSFEHGVIEHDLVGTETLRRWADSGAKLVPTLTIAALVRDPDGVSHEERASRNLGLAHRAGVSIVAGTDSMVGAMPANTLHGELRRMVEAGMSESDVVRAATADAAEFLGLTDRGVVAEGRVADLLLLNGSPLDQIENVGDIDRVFHQGRTVFTAPERHVPALSDYTAPDPAVLTFTDATGNTVAGDVTVQYDTTRFDAEGVRELRYVDAEGHVLRTETVTAGPDLVTTAWTCEIPGEDTRLAVTSAGSRLSLTGTFQGRTVTRGYLLRGGVWMQWLLFDPATFVTSAESSLPFLSLGTTGRGALELTEFELTKRDSGGAEVETELVMPRWRRFWGAVNRYDAATGDLISHEIRNKPSAVLRRR</sequence>
<dbReference type="KEGG" id="ahg:AHOG_16825"/>
<dbReference type="SMR" id="A0A221W5L7"/>
<dbReference type="GO" id="GO:0016810">
    <property type="term" value="F:hydrolase activity, acting on carbon-nitrogen (but not peptide) bonds"/>
    <property type="evidence" value="ECO:0007669"/>
    <property type="project" value="InterPro"/>
</dbReference>
<dbReference type="AlphaFoldDB" id="A0A221W5L7"/>
<evidence type="ECO:0000313" key="1">
    <source>
        <dbReference type="EMBL" id="ASO20991.1"/>
    </source>
</evidence>
<dbReference type="RefSeq" id="WP_093942240.1">
    <property type="nucleotide sequence ID" value="NZ_CP022521.1"/>
</dbReference>
<dbReference type="PANTHER" id="PTHR43135">
    <property type="entry name" value="ALPHA-D-RIBOSE 1-METHYLPHOSPHONATE 5-TRIPHOSPHATE DIPHOSPHATASE"/>
    <property type="match status" value="1"/>
</dbReference>
<dbReference type="SUPFAM" id="SSF51338">
    <property type="entry name" value="Composite domain of metallo-dependent hydrolases"/>
    <property type="match status" value="1"/>
</dbReference>
<gene>
    <name evidence="1" type="primary">lhyD</name>
    <name evidence="1" type="ORF">AHOG_16825</name>
</gene>
<protein>
    <submittedName>
        <fullName evidence="1">L-hydantoinase</fullName>
        <ecNumber evidence="1">3.5.2.-</ecNumber>
    </submittedName>
</protein>
<accession>A0A221W5L7</accession>
<dbReference type="InterPro" id="IPR018228">
    <property type="entry name" value="DNase_TatD-rel_CS"/>
</dbReference>
<evidence type="ECO:0000313" key="2">
    <source>
        <dbReference type="Proteomes" id="UP000204221"/>
    </source>
</evidence>
<keyword evidence="2" id="KW-1185">Reference proteome</keyword>
<organism evidence="1 2">
    <name type="scientific">Actinoalloteichus hoggarensis</name>
    <dbReference type="NCBI Taxonomy" id="1470176"/>
    <lineage>
        <taxon>Bacteria</taxon>
        <taxon>Bacillati</taxon>
        <taxon>Actinomycetota</taxon>
        <taxon>Actinomycetes</taxon>
        <taxon>Pseudonocardiales</taxon>
        <taxon>Pseudonocardiaceae</taxon>
        <taxon>Actinoalloteichus</taxon>
    </lineage>
</organism>
<dbReference type="Gene3D" id="3.20.20.140">
    <property type="entry name" value="Metal-dependent hydrolases"/>
    <property type="match status" value="1"/>
</dbReference>
<dbReference type="InterPro" id="IPR011059">
    <property type="entry name" value="Metal-dep_hydrolase_composite"/>
</dbReference>
<dbReference type="InterPro" id="IPR006680">
    <property type="entry name" value="Amidohydro-rel"/>
</dbReference>
<proteinExistence type="predicted"/>
<name>A0A221W5L7_9PSEU</name>
<dbReference type="PROSITE" id="PS01137">
    <property type="entry name" value="TATD_1"/>
    <property type="match status" value="1"/>
</dbReference>
<keyword evidence="1" id="KW-0378">Hydrolase</keyword>
<dbReference type="InterPro" id="IPR051781">
    <property type="entry name" value="Metallo-dep_Hydrolase"/>
</dbReference>
<dbReference type="SUPFAM" id="SSF51556">
    <property type="entry name" value="Metallo-dependent hydrolases"/>
    <property type="match status" value="1"/>
</dbReference>